<name>A0ACC0X776_9ROSI</name>
<reference evidence="2" key="1">
    <citation type="journal article" date="2023" name="G3 (Bethesda)">
        <title>Genome assembly and association tests identify interacting loci associated with vigor, precocity, and sex in interspecific pistachio rootstocks.</title>
        <authorList>
            <person name="Palmer W."/>
            <person name="Jacygrad E."/>
            <person name="Sagayaradj S."/>
            <person name="Cavanaugh K."/>
            <person name="Han R."/>
            <person name="Bertier L."/>
            <person name="Beede B."/>
            <person name="Kafkas S."/>
            <person name="Golino D."/>
            <person name="Preece J."/>
            <person name="Michelmore R."/>
        </authorList>
    </citation>
    <scope>NUCLEOTIDE SEQUENCE [LARGE SCALE GENOMIC DNA]</scope>
</reference>
<dbReference type="Proteomes" id="UP001163603">
    <property type="component" value="Chromosome 14"/>
</dbReference>
<dbReference type="EMBL" id="CM047749">
    <property type="protein sequence ID" value="KAJ0010648.1"/>
    <property type="molecule type" value="Genomic_DNA"/>
</dbReference>
<sequence length="97" mass="11068">MSLTPNTQTNVRKKGYNAGVDAGEACQRRKDNLVEIKKNKREHNLLKKRRESLLLQSQPLLDASQNVAAAIEKKVATCFLICFYIDLCFMGFFFRGN</sequence>
<organism evidence="1 2">
    <name type="scientific">Pistacia integerrima</name>
    <dbReference type="NCBI Taxonomy" id="434235"/>
    <lineage>
        <taxon>Eukaryota</taxon>
        <taxon>Viridiplantae</taxon>
        <taxon>Streptophyta</taxon>
        <taxon>Embryophyta</taxon>
        <taxon>Tracheophyta</taxon>
        <taxon>Spermatophyta</taxon>
        <taxon>Magnoliopsida</taxon>
        <taxon>eudicotyledons</taxon>
        <taxon>Gunneridae</taxon>
        <taxon>Pentapetalae</taxon>
        <taxon>rosids</taxon>
        <taxon>malvids</taxon>
        <taxon>Sapindales</taxon>
        <taxon>Anacardiaceae</taxon>
        <taxon>Pistacia</taxon>
    </lineage>
</organism>
<comment type="caution">
    <text evidence="1">The sequence shown here is derived from an EMBL/GenBank/DDBJ whole genome shotgun (WGS) entry which is preliminary data.</text>
</comment>
<proteinExistence type="predicted"/>
<evidence type="ECO:0000313" key="2">
    <source>
        <dbReference type="Proteomes" id="UP001163603"/>
    </source>
</evidence>
<protein>
    <submittedName>
        <fullName evidence="1">Uncharacterized protein</fullName>
    </submittedName>
</protein>
<gene>
    <name evidence="1" type="ORF">Pint_33373</name>
</gene>
<keyword evidence="2" id="KW-1185">Reference proteome</keyword>
<evidence type="ECO:0000313" key="1">
    <source>
        <dbReference type="EMBL" id="KAJ0010648.1"/>
    </source>
</evidence>
<accession>A0ACC0X776</accession>